<feature type="region of interest" description="Disordered" evidence="1">
    <location>
        <begin position="421"/>
        <end position="448"/>
    </location>
</feature>
<proteinExistence type="predicted"/>
<feature type="region of interest" description="Disordered" evidence="1">
    <location>
        <begin position="300"/>
        <end position="330"/>
    </location>
</feature>
<organism evidence="2 3">
    <name type="scientific">Cryptococcus deuterogattii Ram5</name>
    <dbReference type="NCBI Taxonomy" id="1296110"/>
    <lineage>
        <taxon>Eukaryota</taxon>
        <taxon>Fungi</taxon>
        <taxon>Dikarya</taxon>
        <taxon>Basidiomycota</taxon>
        <taxon>Agaricomycotina</taxon>
        <taxon>Tremellomycetes</taxon>
        <taxon>Tremellales</taxon>
        <taxon>Cryptococcaceae</taxon>
        <taxon>Cryptococcus</taxon>
        <taxon>Cryptococcus gattii species complex</taxon>
    </lineage>
</organism>
<reference evidence="2 3" key="1">
    <citation type="submission" date="2015-01" db="EMBL/GenBank/DDBJ databases">
        <title>The Genome Sequence of Cryptococcus gattii Ram5.</title>
        <authorList>
            <consortium name="The Broad Institute Genomics Platform"/>
            <person name="Cuomo C."/>
            <person name="Litvintseva A."/>
            <person name="Chen Y."/>
            <person name="Heitman J."/>
            <person name="Sun S."/>
            <person name="Springer D."/>
            <person name="Dromer F."/>
            <person name="Young S."/>
            <person name="Zeng Q."/>
            <person name="Gargeya S."/>
            <person name="Abouelleil A."/>
            <person name="Alvarado L."/>
            <person name="Chapman S.B."/>
            <person name="Gainer-Dewar J."/>
            <person name="Goldberg J."/>
            <person name="Griggs A."/>
            <person name="Gujja S."/>
            <person name="Hansen M."/>
            <person name="Howarth C."/>
            <person name="Imamovic A."/>
            <person name="Larimer J."/>
            <person name="Murphy C."/>
            <person name="Naylor J."/>
            <person name="Pearson M."/>
            <person name="Priest M."/>
            <person name="Roberts A."/>
            <person name="Saif S."/>
            <person name="Shea T."/>
            <person name="Sykes S."/>
            <person name="Wortman J."/>
            <person name="Nusbaum C."/>
            <person name="Birren B."/>
        </authorList>
    </citation>
    <scope>NUCLEOTIDE SEQUENCE [LARGE SCALE GENOMIC DNA]</scope>
    <source>
        <strain evidence="2 3">Ram5</strain>
    </source>
</reference>
<keyword evidence="3" id="KW-1185">Reference proteome</keyword>
<accession>A0A0D0SZG5</accession>
<feature type="compositionally biased region" description="Basic and acidic residues" evidence="1">
    <location>
        <begin position="192"/>
        <end position="217"/>
    </location>
</feature>
<dbReference type="AlphaFoldDB" id="A0A0D0SZG5"/>
<dbReference type="OrthoDB" id="10531903at2759"/>
<evidence type="ECO:0000313" key="3">
    <source>
        <dbReference type="Proteomes" id="UP000053392"/>
    </source>
</evidence>
<feature type="region of interest" description="Disordered" evidence="1">
    <location>
        <begin position="87"/>
        <end position="106"/>
    </location>
</feature>
<evidence type="ECO:0000313" key="2">
    <source>
        <dbReference type="EMBL" id="KIR38627.1"/>
    </source>
</evidence>
<evidence type="ECO:0000256" key="1">
    <source>
        <dbReference type="SAM" id="MobiDB-lite"/>
    </source>
</evidence>
<sequence>MPTPSGRRPSNPCSDSRCNDPRCFAATTRRSTEPLAPTRQGGSAVYPNSPPPINSGKWEDNEHFSENEGYGRRDSIYSSYISPYIPPTPISQSFQTHTRHPNSRRDSTWVYDSSRVATASSSWPARGTREYEEWMGYNEARLRSMSIEETVEVEEYGDLYYDHWPVTSENQRRHHQRINDGGAGTGSLSSRHAREERSTRPQKSQRETYSDDKEPRKPPQRQHRRPSSFGVTTSKRNKDGIDIRIDDKTIIIFQNGTSAHITMSDLPPGDEGGDEVYNDRAIAGRVNKWMARNEAYYSQSDQSKLALPPPPTTGAASHSGKAPISSAASRTSRSYRSVPLKYYSEDTKRPNDITFHLEIPDISTTSSKNDWVDRAMAPVGQTIDEEFADLSPWRRDRLVVATWQHIDHVYEWLMEELTESRGPQRKEVGWREGYDTSADEWREEREER</sequence>
<name>A0A0D0SZG5_9TREE</name>
<dbReference type="EMBL" id="KN847909">
    <property type="protein sequence ID" value="KIR38627.1"/>
    <property type="molecule type" value="Genomic_DNA"/>
</dbReference>
<gene>
    <name evidence="2" type="ORF">I313_05265</name>
</gene>
<dbReference type="HOGENOM" id="CLU_054592_0_0_1"/>
<protein>
    <submittedName>
        <fullName evidence="2">Uncharacterized protein</fullName>
    </submittedName>
</protein>
<feature type="region of interest" description="Disordered" evidence="1">
    <location>
        <begin position="170"/>
        <end position="236"/>
    </location>
</feature>
<feature type="compositionally biased region" description="Basic and acidic residues" evidence="1">
    <location>
        <begin position="57"/>
        <end position="70"/>
    </location>
</feature>
<dbReference type="Proteomes" id="UP000053392">
    <property type="component" value="Unassembled WGS sequence"/>
</dbReference>
<feature type="region of interest" description="Disordered" evidence="1">
    <location>
        <begin position="1"/>
        <end position="70"/>
    </location>
</feature>